<feature type="signal peptide" evidence="2">
    <location>
        <begin position="1"/>
        <end position="20"/>
    </location>
</feature>
<dbReference type="Proteomes" id="UP000244090">
    <property type="component" value="Unassembled WGS sequence"/>
</dbReference>
<name>A0A2T6BUL0_9FLAO</name>
<evidence type="ECO:0000256" key="2">
    <source>
        <dbReference type="SAM" id="SignalP"/>
    </source>
</evidence>
<keyword evidence="5" id="KW-1185">Reference proteome</keyword>
<dbReference type="OrthoDB" id="981626at2"/>
<comment type="caution">
    <text evidence="4">The sequence shown here is derived from an EMBL/GenBank/DDBJ whole genome shotgun (WGS) entry which is preliminary data.</text>
</comment>
<feature type="chain" id="PRO_5015543385" evidence="2">
    <location>
        <begin position="21"/>
        <end position="147"/>
    </location>
</feature>
<dbReference type="RefSeq" id="WP_108115910.1">
    <property type="nucleotide sequence ID" value="NZ_QBKT01000008.1"/>
</dbReference>
<dbReference type="AlphaFoldDB" id="A0A2T6BUL0"/>
<feature type="domain" description="Thioredoxin" evidence="3">
    <location>
        <begin position="7"/>
        <end position="146"/>
    </location>
</feature>
<reference evidence="4 5" key="1">
    <citation type="submission" date="2018-04" db="EMBL/GenBank/DDBJ databases">
        <title>Genomic Encyclopedia of Archaeal and Bacterial Type Strains, Phase II (KMG-II): from individual species to whole genera.</title>
        <authorList>
            <person name="Goeker M."/>
        </authorList>
    </citation>
    <scope>NUCLEOTIDE SEQUENCE [LARGE SCALE GENOMIC DNA]</scope>
    <source>
        <strain evidence="4 5">DSM 25731</strain>
    </source>
</reference>
<evidence type="ECO:0000313" key="5">
    <source>
        <dbReference type="Proteomes" id="UP000244090"/>
    </source>
</evidence>
<evidence type="ECO:0000313" key="4">
    <source>
        <dbReference type="EMBL" id="PTX59755.1"/>
    </source>
</evidence>
<dbReference type="InterPro" id="IPR051099">
    <property type="entry name" value="AGR/TXD"/>
</dbReference>
<evidence type="ECO:0000259" key="3">
    <source>
        <dbReference type="PROSITE" id="PS51352"/>
    </source>
</evidence>
<dbReference type="PANTHER" id="PTHR15337:SF11">
    <property type="entry name" value="THIOREDOXIN DOMAIN-CONTAINING PROTEIN"/>
    <property type="match status" value="1"/>
</dbReference>
<dbReference type="PROSITE" id="PS51352">
    <property type="entry name" value="THIOREDOXIN_2"/>
    <property type="match status" value="1"/>
</dbReference>
<dbReference type="InterPro" id="IPR036249">
    <property type="entry name" value="Thioredoxin-like_sf"/>
</dbReference>
<protein>
    <submittedName>
        <fullName evidence="4">Thioredoxin-like protein</fullName>
    </submittedName>
</protein>
<evidence type="ECO:0000256" key="1">
    <source>
        <dbReference type="ARBA" id="ARBA00022729"/>
    </source>
</evidence>
<dbReference type="Pfam" id="PF13899">
    <property type="entry name" value="Thioredoxin_7"/>
    <property type="match status" value="1"/>
</dbReference>
<dbReference type="EMBL" id="QBKT01000008">
    <property type="protein sequence ID" value="PTX59755.1"/>
    <property type="molecule type" value="Genomic_DNA"/>
</dbReference>
<proteinExistence type="predicted"/>
<gene>
    <name evidence="4" type="ORF">C8N46_10865</name>
</gene>
<keyword evidence="1 2" id="KW-0732">Signal</keyword>
<dbReference type="Gene3D" id="3.40.30.10">
    <property type="entry name" value="Glutaredoxin"/>
    <property type="match status" value="1"/>
</dbReference>
<accession>A0A2T6BUL0</accession>
<dbReference type="PANTHER" id="PTHR15337">
    <property type="entry name" value="ANTERIOR GRADIENT PROTEIN-RELATED"/>
    <property type="match status" value="1"/>
</dbReference>
<dbReference type="InterPro" id="IPR013766">
    <property type="entry name" value="Thioredoxin_domain"/>
</dbReference>
<dbReference type="SUPFAM" id="SSF52833">
    <property type="entry name" value="Thioredoxin-like"/>
    <property type="match status" value="1"/>
</dbReference>
<sequence>MRKILVLTIAFFAISVTVNAQEWNTNFKEAQAQASNEHKNILLVFSGSDWCAPCIKLEKSIFQSEAFKTFAADNYILVRADFPKRKKNKLSQAQQEQNNQLAATYNSNGYFPLVVLLDEKGTVVGKTGYKNTTPKAYIELLQSFEKN</sequence>
<organism evidence="4 5">
    <name type="scientific">Kordia periserrulae</name>
    <dbReference type="NCBI Taxonomy" id="701523"/>
    <lineage>
        <taxon>Bacteria</taxon>
        <taxon>Pseudomonadati</taxon>
        <taxon>Bacteroidota</taxon>
        <taxon>Flavobacteriia</taxon>
        <taxon>Flavobacteriales</taxon>
        <taxon>Flavobacteriaceae</taxon>
        <taxon>Kordia</taxon>
    </lineage>
</organism>